<comment type="caution">
    <text evidence="8">The sequence shown here is derived from an EMBL/GenBank/DDBJ whole genome shotgun (WGS) entry which is preliminary data.</text>
</comment>
<evidence type="ECO:0000313" key="8">
    <source>
        <dbReference type="EMBL" id="PFH60474.1"/>
    </source>
</evidence>
<evidence type="ECO:0000256" key="1">
    <source>
        <dbReference type="ARBA" id="ARBA00004141"/>
    </source>
</evidence>
<dbReference type="OrthoDB" id="2148490at2759"/>
<dbReference type="GO" id="GO:0033617">
    <property type="term" value="P:mitochondrial respiratory chain complex IV assembly"/>
    <property type="evidence" value="ECO:0007669"/>
    <property type="project" value="TreeGrafter"/>
</dbReference>
<dbReference type="GO" id="GO:0032977">
    <property type="term" value="F:membrane insertase activity"/>
    <property type="evidence" value="ECO:0007669"/>
    <property type="project" value="InterPro"/>
</dbReference>
<dbReference type="AlphaFoldDB" id="A0A2A9PGY9"/>
<sequence>MRPPHRTLTGLYPLARVRARQPSIRTQTDGRRHSHFGLVIASTADAISSLHAIGLPWYLVIPLVAAGVNFSIRLPIHLYVSNLNRTRRELRPLLAAWHARHMGSGTQGLEAVAAPNFESRVAALNKKSRDRIFKEWRVQQWKSFMPILSVGPFLVVSQALRALCGAPSMASSDIDTASGLFHQSLADGGCLWFVDLTAQDPYYALPLLCTALIAKNIWGRLSKDDFREVFALNDTRPKSPMHRLKLGVTRIMLFFPLVAAASAYLPSAVFLYWTTTFGLGSVNSAIATWRAPKIEAGSEISLPQKPPRIHANLPYLRGPDTGSRRELKSSAAS</sequence>
<keyword evidence="5 7" id="KW-0472">Membrane</keyword>
<dbReference type="InterPro" id="IPR001708">
    <property type="entry name" value="YidC/ALB3/OXA1/COX18"/>
</dbReference>
<evidence type="ECO:0000256" key="4">
    <source>
        <dbReference type="ARBA" id="ARBA00022989"/>
    </source>
</evidence>
<dbReference type="Proteomes" id="UP000037136">
    <property type="component" value="Unassembled WGS sequence"/>
</dbReference>
<keyword evidence="3 7" id="KW-0812">Transmembrane</keyword>
<evidence type="ECO:0008006" key="10">
    <source>
        <dbReference type="Google" id="ProtNLM"/>
    </source>
</evidence>
<dbReference type="EMBL" id="LAZP02000127">
    <property type="protein sequence ID" value="PFH60474.1"/>
    <property type="molecule type" value="Genomic_DNA"/>
</dbReference>
<evidence type="ECO:0000313" key="9">
    <source>
        <dbReference type="Proteomes" id="UP000037136"/>
    </source>
</evidence>
<evidence type="ECO:0000256" key="6">
    <source>
        <dbReference type="SAM" id="MobiDB-lite"/>
    </source>
</evidence>
<feature type="transmembrane region" description="Helical" evidence="7">
    <location>
        <begin position="251"/>
        <end position="273"/>
    </location>
</feature>
<comment type="subcellular location">
    <subcellularLocation>
        <location evidence="1">Membrane</location>
        <topology evidence="1">Multi-pass membrane protein</topology>
    </subcellularLocation>
</comment>
<feature type="compositionally biased region" description="Basic and acidic residues" evidence="6">
    <location>
        <begin position="322"/>
        <end position="333"/>
    </location>
</feature>
<feature type="region of interest" description="Disordered" evidence="6">
    <location>
        <begin position="303"/>
        <end position="333"/>
    </location>
</feature>
<reference evidence="8 9" key="2">
    <citation type="journal article" date="2017" name="Sci. Rep.">
        <title>Ant-infecting Ophiocordyceps genomes reveal a high diversity of potential behavioral manipulation genes and a possible major role for enterotoxins.</title>
        <authorList>
            <person name="de Bekker C."/>
            <person name="Ohm R.A."/>
            <person name="Evans H.C."/>
            <person name="Brachmann A."/>
            <person name="Hughes D.P."/>
        </authorList>
    </citation>
    <scope>NUCLEOTIDE SEQUENCE [LARGE SCALE GENOMIC DNA]</scope>
    <source>
        <strain evidence="8 9">SC16a</strain>
    </source>
</reference>
<evidence type="ECO:0000256" key="5">
    <source>
        <dbReference type="ARBA" id="ARBA00023136"/>
    </source>
</evidence>
<dbReference type="GO" id="GO:0032979">
    <property type="term" value="P:protein insertion into mitochondrial inner membrane from matrix"/>
    <property type="evidence" value="ECO:0007669"/>
    <property type="project" value="TreeGrafter"/>
</dbReference>
<dbReference type="PANTHER" id="PTHR12428:SF65">
    <property type="entry name" value="CYTOCHROME C OXIDASE ASSEMBLY PROTEIN COX18, MITOCHONDRIAL"/>
    <property type="match status" value="1"/>
</dbReference>
<evidence type="ECO:0000256" key="2">
    <source>
        <dbReference type="ARBA" id="ARBA00009877"/>
    </source>
</evidence>
<proteinExistence type="inferred from homology"/>
<protein>
    <recommendedName>
        <fullName evidence="10">Mitochondrial export translocase Oxa2</fullName>
    </recommendedName>
</protein>
<evidence type="ECO:0000256" key="3">
    <source>
        <dbReference type="ARBA" id="ARBA00022692"/>
    </source>
</evidence>
<dbReference type="STRING" id="268505.A0A2A9PGY9"/>
<organism evidence="8 9">
    <name type="scientific">Ophiocordyceps unilateralis</name>
    <name type="common">Zombie-ant fungus</name>
    <name type="synonym">Torrubia unilateralis</name>
    <dbReference type="NCBI Taxonomy" id="268505"/>
    <lineage>
        <taxon>Eukaryota</taxon>
        <taxon>Fungi</taxon>
        <taxon>Dikarya</taxon>
        <taxon>Ascomycota</taxon>
        <taxon>Pezizomycotina</taxon>
        <taxon>Sordariomycetes</taxon>
        <taxon>Hypocreomycetidae</taxon>
        <taxon>Hypocreales</taxon>
        <taxon>Ophiocordycipitaceae</taxon>
        <taxon>Ophiocordyceps</taxon>
    </lineage>
</organism>
<reference evidence="8 9" key="1">
    <citation type="journal article" date="2015" name="BMC Genomics">
        <title>Gene expression during zombie ant biting behavior reflects the complexity underlying fungal parasitic behavioral manipulation.</title>
        <authorList>
            <person name="de Bekker C."/>
            <person name="Ohm R.A."/>
            <person name="Loreto R.G."/>
            <person name="Sebastian A."/>
            <person name="Albert I."/>
            <person name="Merrow M."/>
            <person name="Brachmann A."/>
            <person name="Hughes D.P."/>
        </authorList>
    </citation>
    <scope>NUCLEOTIDE SEQUENCE [LARGE SCALE GENOMIC DNA]</scope>
    <source>
        <strain evidence="8 9">SC16a</strain>
    </source>
</reference>
<dbReference type="PANTHER" id="PTHR12428">
    <property type="entry name" value="OXA1"/>
    <property type="match status" value="1"/>
</dbReference>
<evidence type="ECO:0000256" key="7">
    <source>
        <dbReference type="SAM" id="Phobius"/>
    </source>
</evidence>
<keyword evidence="4 7" id="KW-1133">Transmembrane helix</keyword>
<name>A0A2A9PGY9_OPHUN</name>
<gene>
    <name evidence="8" type="ORF">XA68_10908</name>
</gene>
<dbReference type="GO" id="GO:0005743">
    <property type="term" value="C:mitochondrial inner membrane"/>
    <property type="evidence" value="ECO:0007669"/>
    <property type="project" value="TreeGrafter"/>
</dbReference>
<keyword evidence="9" id="KW-1185">Reference proteome</keyword>
<accession>A0A2A9PGY9</accession>
<comment type="similarity">
    <text evidence="2">Belongs to the OXA1/ALB3/YidC family.</text>
</comment>
<feature type="transmembrane region" description="Helical" evidence="7">
    <location>
        <begin position="35"/>
        <end position="53"/>
    </location>
</feature>
<feature type="transmembrane region" description="Helical" evidence="7">
    <location>
        <begin position="59"/>
        <end position="80"/>
    </location>
</feature>